<dbReference type="AlphaFoldDB" id="A0A9X0B9V9"/>
<dbReference type="PANTHER" id="PTHR47840">
    <property type="entry name" value="ZN(II)2CYS6 TRANSCRIPTION FACTOR (EUROFUNG)-RELATED"/>
    <property type="match status" value="1"/>
</dbReference>
<protein>
    <recommendedName>
        <fullName evidence="6">Transcription factor domain-containing protein</fullName>
    </recommendedName>
</protein>
<comment type="caution">
    <text evidence="4">The sequence shown here is derived from an EMBL/GenBank/DDBJ whole genome shotgun (WGS) entry which is preliminary data.</text>
</comment>
<keyword evidence="3" id="KW-0539">Nucleus</keyword>
<dbReference type="EMBL" id="JAPZBU010000006">
    <property type="protein sequence ID" value="KAJ5397129.1"/>
    <property type="molecule type" value="Genomic_DNA"/>
</dbReference>
<dbReference type="GeneID" id="81368859"/>
<gene>
    <name evidence="4" type="ORF">N7509_005242</name>
</gene>
<reference evidence="4" key="2">
    <citation type="journal article" date="2023" name="IMA Fungus">
        <title>Comparative genomic study of the Penicillium genus elucidates a diverse pangenome and 15 lateral gene transfer events.</title>
        <authorList>
            <person name="Petersen C."/>
            <person name="Sorensen T."/>
            <person name="Nielsen M.R."/>
            <person name="Sondergaard T.E."/>
            <person name="Sorensen J.L."/>
            <person name="Fitzpatrick D.A."/>
            <person name="Frisvad J.C."/>
            <person name="Nielsen K.L."/>
        </authorList>
    </citation>
    <scope>NUCLEOTIDE SEQUENCE</scope>
    <source>
        <strain evidence="4">IBT 29677</strain>
    </source>
</reference>
<evidence type="ECO:0000256" key="1">
    <source>
        <dbReference type="ARBA" id="ARBA00023015"/>
    </source>
</evidence>
<name>A0A9X0B9V9_9EURO</name>
<reference evidence="4" key="1">
    <citation type="submission" date="2022-12" db="EMBL/GenBank/DDBJ databases">
        <authorList>
            <person name="Petersen C."/>
        </authorList>
    </citation>
    <scope>NUCLEOTIDE SEQUENCE</scope>
    <source>
        <strain evidence="4">IBT 29677</strain>
    </source>
</reference>
<organism evidence="4 5">
    <name type="scientific">Penicillium cosmopolitanum</name>
    <dbReference type="NCBI Taxonomy" id="1131564"/>
    <lineage>
        <taxon>Eukaryota</taxon>
        <taxon>Fungi</taxon>
        <taxon>Dikarya</taxon>
        <taxon>Ascomycota</taxon>
        <taxon>Pezizomycotina</taxon>
        <taxon>Eurotiomycetes</taxon>
        <taxon>Eurotiomycetidae</taxon>
        <taxon>Eurotiales</taxon>
        <taxon>Aspergillaceae</taxon>
        <taxon>Penicillium</taxon>
    </lineage>
</organism>
<proteinExistence type="predicted"/>
<evidence type="ECO:0000313" key="4">
    <source>
        <dbReference type="EMBL" id="KAJ5397129.1"/>
    </source>
</evidence>
<dbReference type="RefSeq" id="XP_056489181.1">
    <property type="nucleotide sequence ID" value="XM_056629879.1"/>
</dbReference>
<accession>A0A9X0B9V9</accession>
<evidence type="ECO:0000256" key="2">
    <source>
        <dbReference type="ARBA" id="ARBA00023163"/>
    </source>
</evidence>
<dbReference type="Proteomes" id="UP001147747">
    <property type="component" value="Unassembled WGS sequence"/>
</dbReference>
<sequence length="305" mass="34375">MPSTWWEIPTNIPQSRTQEASTQFERVMCQIWHFELSTLLHLPFMLRAANSRRYEYSRISCLDACRNLIKRWVSIRETNSTFYISNLLDFEAFTAATTLLLGLLVSHGDKIQDTSQERDEDSELMEMVVRNFERLKRHGSRESVGDQSILVIRTLQGFLRGESSSGNLRLEIPFFGIIKVALNGTVEPLAGERILGANAGHNNFYTRSEPRAIFSFMAKENCTPDLASWSGKKGVEQRVAAEGGSANHVAGGPDTILQLSGGHFQLPESSDMQESLDAREWSFSPEDMIFFDSLVNTDVVGNWTL</sequence>
<keyword evidence="2" id="KW-0804">Transcription</keyword>
<evidence type="ECO:0000256" key="3">
    <source>
        <dbReference type="ARBA" id="ARBA00023242"/>
    </source>
</evidence>
<dbReference type="CDD" id="cd12148">
    <property type="entry name" value="fungal_TF_MHR"/>
    <property type="match status" value="1"/>
</dbReference>
<dbReference type="PANTHER" id="PTHR47840:SF1">
    <property type="entry name" value="ZN(II)2CYS6 TRANSCRIPTION FACTOR (EUROFUNG)"/>
    <property type="match status" value="1"/>
</dbReference>
<dbReference type="OrthoDB" id="5392779at2759"/>
<keyword evidence="1" id="KW-0805">Transcription regulation</keyword>
<keyword evidence="5" id="KW-1185">Reference proteome</keyword>
<evidence type="ECO:0008006" key="6">
    <source>
        <dbReference type="Google" id="ProtNLM"/>
    </source>
</evidence>
<evidence type="ECO:0000313" key="5">
    <source>
        <dbReference type="Proteomes" id="UP001147747"/>
    </source>
</evidence>